<reference evidence="1 2" key="1">
    <citation type="submission" date="2020-05" db="EMBL/GenBank/DDBJ databases">
        <authorList>
            <person name="Khan S.A."/>
            <person name="Jeon C.O."/>
            <person name="Chun B.H."/>
        </authorList>
    </citation>
    <scope>NUCLEOTIDE SEQUENCE [LARGE SCALE GENOMIC DNA]</scope>
    <source>
        <strain evidence="1 2">B156</strain>
    </source>
</reference>
<reference evidence="1 2" key="2">
    <citation type="submission" date="2020-06" db="EMBL/GenBank/DDBJ databases">
        <title>Ramlibacter rhizophilus sp. nov., isolated from rhizosphere soil of national flower Mugunghwa from South Korea.</title>
        <authorList>
            <person name="Zheng-Fei Y."/>
            <person name="Huan T."/>
        </authorList>
    </citation>
    <scope>NUCLEOTIDE SEQUENCE [LARGE SCALE GENOMIC DNA]</scope>
    <source>
        <strain evidence="1 2">B156</strain>
    </source>
</reference>
<sequence>MDDSNQLDVPPSFVALYTNPAGHRLTEPIRIVRERYELCEDMAQMLMEQASAAQFKSGGSEREVLRKMQAGLSEAESPVSPAEAQWVVVRIAELLGWESPAPQA</sequence>
<comment type="caution">
    <text evidence="1">The sequence shown here is derived from an EMBL/GenBank/DDBJ whole genome shotgun (WGS) entry which is preliminary data.</text>
</comment>
<dbReference type="EMBL" id="JABFCS010000001">
    <property type="protein sequence ID" value="NNU45280.1"/>
    <property type="molecule type" value="Genomic_DNA"/>
</dbReference>
<proteinExistence type="predicted"/>
<evidence type="ECO:0000313" key="1">
    <source>
        <dbReference type="EMBL" id="NNU45280.1"/>
    </source>
</evidence>
<evidence type="ECO:0000313" key="2">
    <source>
        <dbReference type="Proteomes" id="UP000552954"/>
    </source>
</evidence>
<dbReference type="AlphaFoldDB" id="A0A849KD28"/>
<protein>
    <recommendedName>
        <fullName evidence="3">ATPase with chaperone activity</fullName>
    </recommendedName>
</protein>
<keyword evidence="2" id="KW-1185">Reference proteome</keyword>
<name>A0A849KD28_9BURK</name>
<dbReference type="RefSeq" id="WP_171562984.1">
    <property type="nucleotide sequence ID" value="NZ_JABFCS010000001.1"/>
</dbReference>
<dbReference type="Proteomes" id="UP000552954">
    <property type="component" value="Unassembled WGS sequence"/>
</dbReference>
<accession>A0A849KD28</accession>
<evidence type="ECO:0008006" key="3">
    <source>
        <dbReference type="Google" id="ProtNLM"/>
    </source>
</evidence>
<organism evidence="1 2">
    <name type="scientific">Ramlibacter montanisoli</name>
    <dbReference type="NCBI Taxonomy" id="2732512"/>
    <lineage>
        <taxon>Bacteria</taxon>
        <taxon>Pseudomonadati</taxon>
        <taxon>Pseudomonadota</taxon>
        <taxon>Betaproteobacteria</taxon>
        <taxon>Burkholderiales</taxon>
        <taxon>Comamonadaceae</taxon>
        <taxon>Ramlibacter</taxon>
    </lineage>
</organism>
<gene>
    <name evidence="1" type="ORF">HK415_22190</name>
</gene>